<dbReference type="SUPFAM" id="SSF52343">
    <property type="entry name" value="Ferredoxin reductase-like, C-terminal NADP-linked domain"/>
    <property type="match status" value="1"/>
</dbReference>
<evidence type="ECO:0000313" key="2">
    <source>
        <dbReference type="EMBL" id="HAN29113.1"/>
    </source>
</evidence>
<dbReference type="EMBL" id="DMND01000211">
    <property type="protein sequence ID" value="HAN29113.1"/>
    <property type="molecule type" value="Genomic_DNA"/>
</dbReference>
<reference evidence="2 3" key="1">
    <citation type="journal article" date="2018" name="Nat. Biotechnol.">
        <title>A standardized bacterial taxonomy based on genome phylogeny substantially revises the tree of life.</title>
        <authorList>
            <person name="Parks D.H."/>
            <person name="Chuvochina M."/>
            <person name="Waite D.W."/>
            <person name="Rinke C."/>
            <person name="Skarshewski A."/>
            <person name="Chaumeil P.A."/>
            <person name="Hugenholtz P."/>
        </authorList>
    </citation>
    <scope>NUCLEOTIDE SEQUENCE [LARGE SCALE GENOMIC DNA]</scope>
    <source>
        <strain evidence="2">UBA9158</strain>
    </source>
</reference>
<gene>
    <name evidence="2" type="ORF">DCP75_15620</name>
</gene>
<feature type="domain" description="Oxidoreductase FAD/NAD(P)-binding" evidence="1">
    <location>
        <begin position="7"/>
        <end position="88"/>
    </location>
</feature>
<dbReference type="InterPro" id="IPR050353">
    <property type="entry name" value="PyrK_electron_transfer"/>
</dbReference>
<dbReference type="Gene3D" id="3.40.50.80">
    <property type="entry name" value="Nucleotide-binding domain of ferredoxin-NADP reductase (FNR) module"/>
    <property type="match status" value="1"/>
</dbReference>
<evidence type="ECO:0000259" key="1">
    <source>
        <dbReference type="Pfam" id="PF00175"/>
    </source>
</evidence>
<name>A0A3C1KRK0_9GAMM</name>
<comment type="caution">
    <text evidence="2">The sequence shown here is derived from an EMBL/GenBank/DDBJ whole genome shotgun (WGS) entry which is preliminary data.</text>
</comment>
<dbReference type="Pfam" id="PF00175">
    <property type="entry name" value="NAD_binding_1"/>
    <property type="match status" value="1"/>
</dbReference>
<accession>A0A3C1KRK0</accession>
<dbReference type="InterPro" id="IPR001433">
    <property type="entry name" value="OxRdtase_FAD/NAD-bd"/>
</dbReference>
<dbReference type="AlphaFoldDB" id="A0A3C1KRK0"/>
<dbReference type="PANTHER" id="PTHR43513">
    <property type="entry name" value="DIHYDROOROTATE DEHYDROGENASE B (NAD(+)), ELECTRON TRANSFER SUBUNIT"/>
    <property type="match status" value="1"/>
</dbReference>
<dbReference type="GO" id="GO:0016491">
    <property type="term" value="F:oxidoreductase activity"/>
    <property type="evidence" value="ECO:0007669"/>
    <property type="project" value="InterPro"/>
</dbReference>
<protein>
    <submittedName>
        <fullName evidence="2">Dihydroorotate dehydrogenase</fullName>
    </submittedName>
</protein>
<proteinExistence type="predicted"/>
<organism evidence="2 3">
    <name type="scientific">Haliea salexigens</name>
    <dbReference type="NCBI Taxonomy" id="287487"/>
    <lineage>
        <taxon>Bacteria</taxon>
        <taxon>Pseudomonadati</taxon>
        <taxon>Pseudomonadota</taxon>
        <taxon>Gammaproteobacteria</taxon>
        <taxon>Cellvibrionales</taxon>
        <taxon>Halieaceae</taxon>
        <taxon>Haliea</taxon>
    </lineage>
</organism>
<evidence type="ECO:0000313" key="3">
    <source>
        <dbReference type="Proteomes" id="UP000259273"/>
    </source>
</evidence>
<dbReference type="PANTHER" id="PTHR43513:SF3">
    <property type="entry name" value="DIHYDROOROTATE DEHYDROGENASE B (NAD(+)), ELECTRON TRANSFER SUBUNIT-RELATED"/>
    <property type="match status" value="1"/>
</dbReference>
<dbReference type="InterPro" id="IPR039261">
    <property type="entry name" value="FNR_nucleotide-bd"/>
</dbReference>
<feature type="non-terminal residue" evidence="2">
    <location>
        <position position="1"/>
    </location>
</feature>
<dbReference type="Proteomes" id="UP000259273">
    <property type="component" value="Unassembled WGS sequence"/>
</dbReference>
<sequence>GLAAVYQIARDFGNADIFVGARSENRLYFLDECAQIADLHVATDDGSSGFHGRVTELLRERLSNMSDAERSTLVFYNCGPEPMVHAAEAVQREFCKPEQIFSAIDYLTKCGVGICGACAAPDGRRGCVDGPFL</sequence>